<dbReference type="AlphaFoldDB" id="A0A3T0D8P8"/>
<protein>
    <submittedName>
        <fullName evidence="1">Uncharacterized protein</fullName>
    </submittedName>
</protein>
<dbReference type="EMBL" id="CP034791">
    <property type="protein sequence ID" value="AZT91527.1"/>
    <property type="molecule type" value="Genomic_DNA"/>
</dbReference>
<gene>
    <name evidence="1" type="ORF">ELD05_13500</name>
</gene>
<dbReference type="KEGG" id="ccha:ELD05_13500"/>
<sequence length="97" mass="11445">MKKGLRIFLVFFTLLLVTILAIKMMSSKSLKTESRNVKEYAEVVPFELNSLSKREQLLFDILNCEEKKSFKIYLNKLRSQHLIVWTEEYANGKKWVG</sequence>
<keyword evidence="2" id="KW-1185">Reference proteome</keyword>
<evidence type="ECO:0000313" key="2">
    <source>
        <dbReference type="Proteomes" id="UP000282930"/>
    </source>
</evidence>
<name>A0A3T0D8P8_9FIRM</name>
<dbReference type="Proteomes" id="UP000282930">
    <property type="component" value="Chromosome"/>
</dbReference>
<accession>A0A3T0D8P8</accession>
<dbReference type="RefSeq" id="WP_127352835.1">
    <property type="nucleotide sequence ID" value="NZ_CP034791.1"/>
</dbReference>
<evidence type="ECO:0000313" key="1">
    <source>
        <dbReference type="EMBL" id="AZT91527.1"/>
    </source>
</evidence>
<reference evidence="1 2" key="1">
    <citation type="submission" date="2018-12" db="EMBL/GenBank/DDBJ databases">
        <title>Genome sequence from the cellulolytic species, Caldicellulosiruptor changbaiensis.</title>
        <authorList>
            <person name="Blumer-Schuette S.E."/>
            <person name="Mendoza C."/>
        </authorList>
    </citation>
    <scope>NUCLEOTIDE SEQUENCE [LARGE SCALE GENOMIC DNA]</scope>
    <source>
        <strain evidence="1 2">CBS-Z</strain>
    </source>
</reference>
<proteinExistence type="predicted"/>
<organism evidence="1 2">
    <name type="scientific">Caldicellulosiruptor changbaiensis</name>
    <dbReference type="NCBI Taxonomy" id="1222016"/>
    <lineage>
        <taxon>Bacteria</taxon>
        <taxon>Bacillati</taxon>
        <taxon>Bacillota</taxon>
        <taxon>Bacillota incertae sedis</taxon>
        <taxon>Caldicellulosiruptorales</taxon>
        <taxon>Caldicellulosiruptoraceae</taxon>
        <taxon>Caldicellulosiruptor</taxon>
    </lineage>
</organism>